<dbReference type="AlphaFoldDB" id="A0A0S3F3E2"/>
<dbReference type="PANTHER" id="PTHR35848">
    <property type="entry name" value="OXALATE-BINDING PROTEIN"/>
    <property type="match status" value="1"/>
</dbReference>
<dbReference type="Pfam" id="PF07883">
    <property type="entry name" value="Cupin_2"/>
    <property type="match status" value="1"/>
</dbReference>
<gene>
    <name evidence="3" type="ORF">ATN00_19645</name>
</gene>
<accession>A0A0S3F3E2</accession>
<evidence type="ECO:0000313" key="3">
    <source>
        <dbReference type="EMBL" id="ALR22193.1"/>
    </source>
</evidence>
<dbReference type="InterPro" id="IPR011051">
    <property type="entry name" value="RmlC_Cupin_sf"/>
</dbReference>
<evidence type="ECO:0000313" key="4">
    <source>
        <dbReference type="Proteomes" id="UP000056968"/>
    </source>
</evidence>
<evidence type="ECO:0000259" key="2">
    <source>
        <dbReference type="Pfam" id="PF07883"/>
    </source>
</evidence>
<dbReference type="GO" id="GO:0046872">
    <property type="term" value="F:metal ion binding"/>
    <property type="evidence" value="ECO:0007669"/>
    <property type="project" value="UniProtKB-KW"/>
</dbReference>
<dbReference type="RefSeq" id="WP_062068052.1">
    <property type="nucleotide sequence ID" value="NZ_CP013264.1"/>
</dbReference>
<keyword evidence="4" id="KW-1185">Reference proteome</keyword>
<dbReference type="EMBL" id="CP013264">
    <property type="protein sequence ID" value="ALR22193.1"/>
    <property type="molecule type" value="Genomic_DNA"/>
</dbReference>
<protein>
    <submittedName>
        <fullName evidence="3">Transcriptional regulator</fullName>
    </submittedName>
</protein>
<organism evidence="3 4">
    <name type="scientific">Sphingobium baderi</name>
    <dbReference type="NCBI Taxonomy" id="1332080"/>
    <lineage>
        <taxon>Bacteria</taxon>
        <taxon>Pseudomonadati</taxon>
        <taxon>Pseudomonadota</taxon>
        <taxon>Alphaproteobacteria</taxon>
        <taxon>Sphingomonadales</taxon>
        <taxon>Sphingomonadaceae</taxon>
        <taxon>Sphingobium</taxon>
    </lineage>
</organism>
<proteinExistence type="predicted"/>
<dbReference type="InterPro" id="IPR051610">
    <property type="entry name" value="GPI/OXD"/>
</dbReference>
<dbReference type="PANTHER" id="PTHR35848:SF9">
    <property type="entry name" value="SLL1358 PROTEIN"/>
    <property type="match status" value="1"/>
</dbReference>
<evidence type="ECO:0000256" key="1">
    <source>
        <dbReference type="ARBA" id="ARBA00022723"/>
    </source>
</evidence>
<feature type="domain" description="Cupin type-2" evidence="2">
    <location>
        <begin position="46"/>
        <end position="116"/>
    </location>
</feature>
<dbReference type="KEGG" id="sbd:ATN00_19645"/>
<dbReference type="CDD" id="cd02224">
    <property type="entry name" value="cupin_SPO2919-like"/>
    <property type="match status" value="1"/>
</dbReference>
<keyword evidence="1" id="KW-0479">Metal-binding</keyword>
<dbReference type="Proteomes" id="UP000056968">
    <property type="component" value="Chromosome"/>
</dbReference>
<dbReference type="STRING" id="1332080.ATN00_19645"/>
<dbReference type="InterPro" id="IPR013096">
    <property type="entry name" value="Cupin_2"/>
</dbReference>
<name>A0A0S3F3E2_9SPHN</name>
<reference evidence="3 4" key="1">
    <citation type="submission" date="2015-11" db="EMBL/GenBank/DDBJ databases">
        <title>A Two-component Flavoprotein Monooxygenase System MeaXY Responsible for para-Hydroxylation of 2-Methyl-6-ethylaniline and 2,6-Diethylaniline in Sphingobium baderi DE-13.</title>
        <authorList>
            <person name="Cheng M."/>
            <person name="Meng Q."/>
            <person name="Yang Y."/>
            <person name="Chu C."/>
            <person name="Yan X."/>
            <person name="He J."/>
            <person name="Li S."/>
        </authorList>
    </citation>
    <scope>NUCLEOTIDE SEQUENCE [LARGE SCALE GENOMIC DNA]</scope>
    <source>
        <strain evidence="3 4">DE-13</strain>
    </source>
</reference>
<dbReference type="SUPFAM" id="SSF51182">
    <property type="entry name" value="RmlC-like cupins"/>
    <property type="match status" value="1"/>
</dbReference>
<sequence>MPRFNLTAIAQTNATGYPAPHAAAVRGRWVRRLGPALGLADFGVSHVTLKPGAASSHRHWHEDEDEFIVMLAGQAVLMEEGCRTLMRAGDMAAFPKGEPNGHQLLNESEADCEFLAFGRVPLGDAHYPDIDLHWSAGCYHHKDGSRY</sequence>
<dbReference type="InterPro" id="IPR014710">
    <property type="entry name" value="RmlC-like_jellyroll"/>
</dbReference>
<dbReference type="Gene3D" id="2.60.120.10">
    <property type="entry name" value="Jelly Rolls"/>
    <property type="match status" value="1"/>
</dbReference>
<dbReference type="OrthoDB" id="5290459at2"/>